<dbReference type="InterPro" id="IPR010982">
    <property type="entry name" value="Lambda_DNA-bd_dom_sf"/>
</dbReference>
<dbReference type="SUPFAM" id="SSF47413">
    <property type="entry name" value="lambda repressor-like DNA-binding domains"/>
    <property type="match status" value="1"/>
</dbReference>
<dbReference type="PROSITE" id="PS50943">
    <property type="entry name" value="HTH_CROC1"/>
    <property type="match status" value="1"/>
</dbReference>
<dbReference type="Gene3D" id="1.10.260.40">
    <property type="entry name" value="lambda repressor-like DNA-binding domains"/>
    <property type="match status" value="1"/>
</dbReference>
<proteinExistence type="predicted"/>
<dbReference type="InterPro" id="IPR001387">
    <property type="entry name" value="Cro/C1-type_HTH"/>
</dbReference>
<sequence length="76" mass="9033">MAFNHQLLKESREENKFTHTELMFELAKHGLRVSRSTLINWELGRTEPKISDVHALAKLFKMKLEKFLTKEHSPRE</sequence>
<accession>A0A2H0LSE3</accession>
<protein>
    <recommendedName>
        <fullName evidence="1">HTH cro/C1-type domain-containing protein</fullName>
    </recommendedName>
</protein>
<dbReference type="AlphaFoldDB" id="A0A2H0LSE3"/>
<dbReference type="GO" id="GO:0003677">
    <property type="term" value="F:DNA binding"/>
    <property type="evidence" value="ECO:0007669"/>
    <property type="project" value="InterPro"/>
</dbReference>
<dbReference type="CDD" id="cd00093">
    <property type="entry name" value="HTH_XRE"/>
    <property type="match status" value="1"/>
</dbReference>
<feature type="domain" description="HTH cro/C1-type" evidence="1">
    <location>
        <begin position="33"/>
        <end position="67"/>
    </location>
</feature>
<dbReference type="Pfam" id="PF12844">
    <property type="entry name" value="HTH_19"/>
    <property type="match status" value="1"/>
</dbReference>
<reference evidence="2 3" key="1">
    <citation type="submission" date="2017-09" db="EMBL/GenBank/DDBJ databases">
        <title>Depth-based differentiation of microbial function through sediment-hosted aquifers and enrichment of novel symbionts in the deep terrestrial subsurface.</title>
        <authorList>
            <person name="Probst A.J."/>
            <person name="Ladd B."/>
            <person name="Jarett J.K."/>
            <person name="Geller-Mcgrath D.E."/>
            <person name="Sieber C.M."/>
            <person name="Emerson J.B."/>
            <person name="Anantharaman K."/>
            <person name="Thomas B.C."/>
            <person name="Malmstrom R."/>
            <person name="Stieglmeier M."/>
            <person name="Klingl A."/>
            <person name="Woyke T."/>
            <person name="Ryan C.M."/>
            <person name="Banfield J.F."/>
        </authorList>
    </citation>
    <scope>NUCLEOTIDE SEQUENCE [LARGE SCALE GENOMIC DNA]</scope>
    <source>
        <strain evidence="2">CG11_big_fil_rev_8_21_14_0_20_45_26</strain>
    </source>
</reference>
<organism evidence="2 3">
    <name type="scientific">Candidatus Abzuiibacterium crystallinum</name>
    <dbReference type="NCBI Taxonomy" id="1974748"/>
    <lineage>
        <taxon>Bacteria</taxon>
        <taxon>Pseudomonadati</taxon>
        <taxon>Candidatus Omnitrophota</taxon>
        <taxon>Candidatus Abzuiibacterium</taxon>
    </lineage>
</organism>
<dbReference type="Proteomes" id="UP000230859">
    <property type="component" value="Unassembled WGS sequence"/>
</dbReference>
<dbReference type="EMBL" id="PCVY01000044">
    <property type="protein sequence ID" value="PIQ86415.1"/>
    <property type="molecule type" value="Genomic_DNA"/>
</dbReference>
<name>A0A2H0LSE3_9BACT</name>
<gene>
    <name evidence="2" type="ORF">COV74_04975</name>
</gene>
<evidence type="ECO:0000259" key="1">
    <source>
        <dbReference type="PROSITE" id="PS50943"/>
    </source>
</evidence>
<evidence type="ECO:0000313" key="2">
    <source>
        <dbReference type="EMBL" id="PIQ86415.1"/>
    </source>
</evidence>
<comment type="caution">
    <text evidence="2">The sequence shown here is derived from an EMBL/GenBank/DDBJ whole genome shotgun (WGS) entry which is preliminary data.</text>
</comment>
<evidence type="ECO:0000313" key="3">
    <source>
        <dbReference type="Proteomes" id="UP000230859"/>
    </source>
</evidence>